<dbReference type="GO" id="GO:0005516">
    <property type="term" value="F:calmodulin binding"/>
    <property type="evidence" value="ECO:0007669"/>
    <property type="project" value="UniProtKB-KW"/>
</dbReference>
<dbReference type="Ensembl" id="ENSMCST00000019126.1">
    <property type="protein sequence ID" value="ENSMCSP00000018659.1"/>
    <property type="gene ID" value="ENSMCSG00000012738.1"/>
</dbReference>
<reference evidence="18" key="1">
    <citation type="submission" date="2025-08" db="UniProtKB">
        <authorList>
            <consortium name="Ensembl"/>
        </authorList>
    </citation>
    <scope>IDENTIFICATION</scope>
</reference>
<feature type="domain" description="Myosin motor" evidence="16">
    <location>
        <begin position="12"/>
        <end position="691"/>
    </location>
</feature>
<dbReference type="FunFam" id="1.20.120.720:FF:000004">
    <property type="entry name" value="unconventional myosin-Ib isoform X1"/>
    <property type="match status" value="1"/>
</dbReference>
<dbReference type="AlphaFoldDB" id="A0A8C5UCF2"/>
<evidence type="ECO:0000259" key="16">
    <source>
        <dbReference type="PROSITE" id="PS51456"/>
    </source>
</evidence>
<evidence type="ECO:0000256" key="6">
    <source>
        <dbReference type="ARBA" id="ARBA00022840"/>
    </source>
</evidence>
<comment type="similarity">
    <text evidence="1 15">Belongs to the TRAFAC class myosin-kinesin ATPase superfamily. Myosin family.</text>
</comment>
<dbReference type="Gene3D" id="1.20.5.190">
    <property type="match status" value="1"/>
</dbReference>
<dbReference type="GO" id="GO:0005524">
    <property type="term" value="F:ATP binding"/>
    <property type="evidence" value="ECO:0007669"/>
    <property type="project" value="UniProtKB-UniRule"/>
</dbReference>
<dbReference type="GO" id="GO:0016459">
    <property type="term" value="C:myosin complex"/>
    <property type="evidence" value="ECO:0007669"/>
    <property type="project" value="UniProtKB-KW"/>
</dbReference>
<evidence type="ECO:0000256" key="8">
    <source>
        <dbReference type="ARBA" id="ARBA00022860"/>
    </source>
</evidence>
<dbReference type="SUPFAM" id="SSF52540">
    <property type="entry name" value="P-loop containing nucleoside triphosphate hydrolases"/>
    <property type="match status" value="1"/>
</dbReference>
<dbReference type="GO" id="GO:0005903">
    <property type="term" value="C:brush border"/>
    <property type="evidence" value="ECO:0007669"/>
    <property type="project" value="TreeGrafter"/>
</dbReference>
<comment type="function">
    <text evidence="12">Motor protein that may participate in process critical to neuronal development and function such as cell migration, neurite outgrowth and vesicular transport.</text>
</comment>
<dbReference type="PANTHER" id="PTHR13140:SF277">
    <property type="entry name" value="UNCONVENTIONAL MYOSIN-IB"/>
    <property type="match status" value="1"/>
</dbReference>
<dbReference type="FunFam" id="3.40.850.10:FF:000101">
    <property type="entry name" value="Slow myosin heavy chain 2"/>
    <property type="match status" value="1"/>
</dbReference>
<dbReference type="GO" id="GO:0051015">
    <property type="term" value="F:actin filament binding"/>
    <property type="evidence" value="ECO:0007669"/>
    <property type="project" value="TreeGrafter"/>
</dbReference>
<dbReference type="Pfam" id="PF06017">
    <property type="entry name" value="Myosin_TH1"/>
    <property type="match status" value="1"/>
</dbReference>
<evidence type="ECO:0000256" key="14">
    <source>
        <dbReference type="ARBA" id="ARBA00083826"/>
    </source>
</evidence>
<dbReference type="GO" id="GO:0000146">
    <property type="term" value="F:microfilament motor activity"/>
    <property type="evidence" value="ECO:0007669"/>
    <property type="project" value="TreeGrafter"/>
</dbReference>
<evidence type="ECO:0000256" key="9">
    <source>
        <dbReference type="ARBA" id="ARBA00023123"/>
    </source>
</evidence>
<dbReference type="PANTHER" id="PTHR13140">
    <property type="entry name" value="MYOSIN"/>
    <property type="match status" value="1"/>
</dbReference>
<dbReference type="GO" id="GO:0005902">
    <property type="term" value="C:microvillus"/>
    <property type="evidence" value="ECO:0007669"/>
    <property type="project" value="TreeGrafter"/>
</dbReference>
<dbReference type="InterPro" id="IPR001609">
    <property type="entry name" value="Myosin_head_motor_dom-like"/>
</dbReference>
<dbReference type="Proteomes" id="UP000694560">
    <property type="component" value="Unplaced"/>
</dbReference>
<dbReference type="Gene3D" id="3.40.850.10">
    <property type="entry name" value="Kinesin motor domain"/>
    <property type="match status" value="1"/>
</dbReference>
<dbReference type="Pfam" id="PF00063">
    <property type="entry name" value="Myosin_head"/>
    <property type="match status" value="1"/>
</dbReference>
<dbReference type="PROSITE" id="PS51456">
    <property type="entry name" value="MYOSIN_MOTOR"/>
    <property type="match status" value="1"/>
</dbReference>
<dbReference type="FunFam" id="1.20.58.530:FF:000004">
    <property type="entry name" value="Unconventional myosin ID"/>
    <property type="match status" value="1"/>
</dbReference>
<keyword evidence="3" id="KW-0597">Phosphoprotein</keyword>
<dbReference type="PROSITE" id="PS51757">
    <property type="entry name" value="TH1"/>
    <property type="match status" value="1"/>
</dbReference>
<evidence type="ECO:0000256" key="10">
    <source>
        <dbReference type="ARBA" id="ARBA00023175"/>
    </source>
</evidence>
<evidence type="ECO:0000256" key="5">
    <source>
        <dbReference type="ARBA" id="ARBA00022741"/>
    </source>
</evidence>
<sequence length="1008" mass="116306">MEVKTSLLDDMIGVGDMVLLEPLDEDSFINNLKKRFDHNEVYTYIGSVVISINPYSSLPIYTPEKVEEYRNRNFYELSPHIFALSDEAYRSLRDQDKDQCILITGESGAGKTEASKLVMSYVAAVCGKGAEVNQVKEQLLQSNPVLEAFGNAKTVRNDNSSRFGKYMDIEFDFKGDPLGGVISNYLLEKSRVVKQPRGERNFHIFYQILSGASEEFLCKLKLERDFSRYNYLGLDSAKVDGVDDASNFRTVRNAMQIVGFMDHETQSVFEVVAAVLKLGNIEFKPESRANGLDESKIKDKNELKEICELTGIDQSVLERAFSFRTVEAKQEKVSTTLNVAQAYYARDALAKNLYSRLFSWLVTRINESIKVLKKVMGVLDIYGFEIFEDNSFEQFIINYCNEKLQQIFIELTLKEEQEEYIREGIEWTHIEYFNNAIICDLIENNQTGILAMLDEECLRPGTVTDDTFLEKLNQVCATHQHFESRMSKCSRFLNDTSLPHSCFRIQHYAGKVMYQVEGFVDKNNDLLYRDLSQAMWKASHSLIKALFPEGNPAKINLKRPPTAGSQFKASVATLMKNLQTKNPNYIRCIKPNDKKAAQVFNEALVCHQIRYLGLLENVRVRRAGYAFRQPYEPCLERYKMLCKQTWPHWKGDGVEVLFNELRIPEEEFSFGRSKIFIRNPRTLFKLEDLRKQRLEDLATLIGKIYRGWKCRTRFLLMKRCQIVIASWYRRFAQQKRYEKIKSSAVTVQSYIRGWKVSFPSLWLSLCAEMQKYFLEMKNKMPSLSPIDKNWPARPYLFLDSTHKELKRIFHLWRCKKYRDQFTDQQKLIYEEKLEASELFKDKKALYPASVGQPFQGAYLEISENPKYKKLKDAVDEKIIIAEVVNKINRANGKAASRIFLLTKNNVLLADQKSGTIKSEVPLGDVTKVSMSSQNDGFFAVHLKEGSEAASKGDFLLSSDHLIEMATKLYRTTLSQTKQKLNIEISDEYVSCSLKRTFTSVQHAKKSSI</sequence>
<evidence type="ECO:0000256" key="4">
    <source>
        <dbReference type="ARBA" id="ARBA00022737"/>
    </source>
</evidence>
<dbReference type="InterPro" id="IPR036961">
    <property type="entry name" value="Kinesin_motor_dom_sf"/>
</dbReference>
<dbReference type="Gene3D" id="1.20.58.530">
    <property type="match status" value="1"/>
</dbReference>
<evidence type="ECO:0000256" key="15">
    <source>
        <dbReference type="PROSITE-ProRule" id="PRU00782"/>
    </source>
</evidence>
<dbReference type="InterPro" id="IPR000048">
    <property type="entry name" value="IQ_motif_EF-hand-BS"/>
</dbReference>
<evidence type="ECO:0000256" key="2">
    <source>
        <dbReference type="ARBA" id="ARBA00022499"/>
    </source>
</evidence>
<dbReference type="InterPro" id="IPR010926">
    <property type="entry name" value="Myosin_TH1"/>
</dbReference>
<dbReference type="GO" id="GO:0005886">
    <property type="term" value="C:plasma membrane"/>
    <property type="evidence" value="ECO:0007669"/>
    <property type="project" value="TreeGrafter"/>
</dbReference>
<evidence type="ECO:0000256" key="3">
    <source>
        <dbReference type="ARBA" id="ARBA00022553"/>
    </source>
</evidence>
<dbReference type="GO" id="GO:0005737">
    <property type="term" value="C:cytoplasm"/>
    <property type="evidence" value="ECO:0007669"/>
    <property type="project" value="TreeGrafter"/>
</dbReference>
<keyword evidence="19" id="KW-1185">Reference proteome</keyword>
<keyword evidence="10 15" id="KW-0505">Motor protein</keyword>
<dbReference type="FunFam" id="1.20.5.190:FF:000007">
    <property type="entry name" value="Myosin-ib isoform 2"/>
    <property type="match status" value="1"/>
</dbReference>
<keyword evidence="9 15" id="KW-0518">Myosin</keyword>
<keyword evidence="4" id="KW-0677">Repeat</keyword>
<dbReference type="GO" id="GO:0006897">
    <property type="term" value="P:endocytosis"/>
    <property type="evidence" value="ECO:0007669"/>
    <property type="project" value="TreeGrafter"/>
</dbReference>
<proteinExistence type="inferred from homology"/>
<evidence type="ECO:0000256" key="1">
    <source>
        <dbReference type="ARBA" id="ARBA00008314"/>
    </source>
</evidence>
<evidence type="ECO:0000256" key="11">
    <source>
        <dbReference type="ARBA" id="ARBA00023203"/>
    </source>
</evidence>
<protein>
    <recommendedName>
        <fullName evidence="13">Unconventional myosin-Ib</fullName>
    </recommendedName>
    <alternativeName>
        <fullName evidence="14">Myosin I alpha</fullName>
    </alternativeName>
</protein>
<organism evidence="18 19">
    <name type="scientific">Malurus cyaneus samueli</name>
    <dbReference type="NCBI Taxonomy" id="2593467"/>
    <lineage>
        <taxon>Eukaryota</taxon>
        <taxon>Metazoa</taxon>
        <taxon>Chordata</taxon>
        <taxon>Craniata</taxon>
        <taxon>Vertebrata</taxon>
        <taxon>Euteleostomi</taxon>
        <taxon>Archelosauria</taxon>
        <taxon>Archosauria</taxon>
        <taxon>Dinosauria</taxon>
        <taxon>Saurischia</taxon>
        <taxon>Theropoda</taxon>
        <taxon>Coelurosauria</taxon>
        <taxon>Aves</taxon>
        <taxon>Neognathae</taxon>
        <taxon>Neoaves</taxon>
        <taxon>Telluraves</taxon>
        <taxon>Australaves</taxon>
        <taxon>Passeriformes</taxon>
        <taxon>Meliphagoidea</taxon>
        <taxon>Maluridae</taxon>
        <taxon>Malurus</taxon>
    </lineage>
</organism>
<dbReference type="Gene3D" id="6.20.240.20">
    <property type="match status" value="1"/>
</dbReference>
<keyword evidence="5 15" id="KW-0547">Nucleotide-binding</keyword>
<dbReference type="InterPro" id="IPR036072">
    <property type="entry name" value="MYSc_Myo1"/>
</dbReference>
<evidence type="ECO:0000259" key="17">
    <source>
        <dbReference type="PROSITE" id="PS51757"/>
    </source>
</evidence>
<feature type="region of interest" description="Actin-binding" evidence="15">
    <location>
        <begin position="571"/>
        <end position="593"/>
    </location>
</feature>
<evidence type="ECO:0000313" key="19">
    <source>
        <dbReference type="Proteomes" id="UP000694560"/>
    </source>
</evidence>
<keyword evidence="7" id="KW-0832">Ubl conjugation</keyword>
<keyword evidence="2" id="KW-1017">Isopeptide bond</keyword>
<feature type="domain" description="TH1" evidence="17">
    <location>
        <begin position="843"/>
        <end position="1008"/>
    </location>
</feature>
<dbReference type="Gene3D" id="1.10.10.820">
    <property type="match status" value="1"/>
</dbReference>
<keyword evidence="6 15" id="KW-0067">ATP-binding</keyword>
<dbReference type="SMART" id="SM00015">
    <property type="entry name" value="IQ"/>
    <property type="match status" value="3"/>
</dbReference>
<keyword evidence="11 15" id="KW-0009">Actin-binding</keyword>
<dbReference type="GO" id="GO:0007015">
    <property type="term" value="P:actin filament organization"/>
    <property type="evidence" value="ECO:0007669"/>
    <property type="project" value="TreeGrafter"/>
</dbReference>
<dbReference type="FunFam" id="1.20.5.4820:FF:000013">
    <property type="entry name" value="LOW QUALITY PROTEIN: unconventional myosin-Ib"/>
    <property type="match status" value="1"/>
</dbReference>
<name>A0A8C5UCF2_9PASS</name>
<reference evidence="18" key="2">
    <citation type="submission" date="2025-09" db="UniProtKB">
        <authorList>
            <consortium name="Ensembl"/>
        </authorList>
    </citation>
    <scope>IDENTIFICATION</scope>
</reference>
<dbReference type="PRINTS" id="PR00193">
    <property type="entry name" value="MYOSINHEAVY"/>
</dbReference>
<dbReference type="SMART" id="SM00242">
    <property type="entry name" value="MYSc"/>
    <property type="match status" value="1"/>
</dbReference>
<evidence type="ECO:0000313" key="18">
    <source>
        <dbReference type="Ensembl" id="ENSMCSP00000018659.1"/>
    </source>
</evidence>
<dbReference type="FunFam" id="1.10.10.820:FF:000001">
    <property type="entry name" value="Myosin heavy chain"/>
    <property type="match status" value="1"/>
</dbReference>
<evidence type="ECO:0000256" key="7">
    <source>
        <dbReference type="ARBA" id="ARBA00022843"/>
    </source>
</evidence>
<dbReference type="CDD" id="cd01378">
    <property type="entry name" value="MYSc_Myo1"/>
    <property type="match status" value="1"/>
</dbReference>
<evidence type="ECO:0000256" key="13">
    <source>
        <dbReference type="ARBA" id="ARBA00068082"/>
    </source>
</evidence>
<dbReference type="Gene3D" id="1.20.120.720">
    <property type="entry name" value="Myosin VI head, motor domain, U50 subdomain"/>
    <property type="match status" value="1"/>
</dbReference>
<evidence type="ECO:0000256" key="12">
    <source>
        <dbReference type="ARBA" id="ARBA00058091"/>
    </source>
</evidence>
<keyword evidence="8" id="KW-0112">Calmodulin-binding</keyword>
<dbReference type="GO" id="GO:0030048">
    <property type="term" value="P:actin filament-based movement"/>
    <property type="evidence" value="ECO:0007669"/>
    <property type="project" value="TreeGrafter"/>
</dbReference>
<dbReference type="InterPro" id="IPR027417">
    <property type="entry name" value="P-loop_NTPase"/>
</dbReference>
<accession>A0A8C5UCF2</accession>
<feature type="binding site" evidence="15">
    <location>
        <begin position="105"/>
        <end position="112"/>
    </location>
    <ligand>
        <name>ATP</name>
        <dbReference type="ChEBI" id="CHEBI:30616"/>
    </ligand>
</feature>